<accession>A0A7W5H2B0</accession>
<comment type="caution">
    <text evidence="2">The sequence shown here is derived from an EMBL/GenBank/DDBJ whole genome shotgun (WGS) entry which is preliminary data.</text>
</comment>
<dbReference type="SUPFAM" id="SSF81301">
    <property type="entry name" value="Nucleotidyltransferase"/>
    <property type="match status" value="1"/>
</dbReference>
<dbReference type="EMBL" id="JACHYB010000001">
    <property type="protein sequence ID" value="MBB3187232.1"/>
    <property type="molecule type" value="Genomic_DNA"/>
</dbReference>
<dbReference type="InterPro" id="IPR041633">
    <property type="entry name" value="Polbeta"/>
</dbReference>
<organism evidence="2 3">
    <name type="scientific">Microbacter margulisiae</name>
    <dbReference type="NCBI Taxonomy" id="1350067"/>
    <lineage>
        <taxon>Bacteria</taxon>
        <taxon>Pseudomonadati</taxon>
        <taxon>Bacteroidota</taxon>
        <taxon>Bacteroidia</taxon>
        <taxon>Bacteroidales</taxon>
        <taxon>Porphyromonadaceae</taxon>
        <taxon>Microbacter</taxon>
    </lineage>
</organism>
<sequence>MQVDTKLALSCIAMRLNNHIISFLKQIFGEKAPDARLFLFGSRTQDQALGGDIDLMILTSKPIDKKIFRDIRIAFYKQYGWQKIDFVNFTHNDASVFRQLIEPNAIEL</sequence>
<gene>
    <name evidence="2" type="ORF">FHX64_001395</name>
</gene>
<dbReference type="Proteomes" id="UP000544222">
    <property type="component" value="Unassembled WGS sequence"/>
</dbReference>
<dbReference type="RefSeq" id="WP_183413018.1">
    <property type="nucleotide sequence ID" value="NZ_JACHYB010000001.1"/>
</dbReference>
<dbReference type="Pfam" id="PF18765">
    <property type="entry name" value="Polbeta"/>
    <property type="match status" value="1"/>
</dbReference>
<keyword evidence="3" id="KW-1185">Reference proteome</keyword>
<reference evidence="2 3" key="1">
    <citation type="submission" date="2020-08" db="EMBL/GenBank/DDBJ databases">
        <title>Genomic Encyclopedia of Type Strains, Phase IV (KMG-IV): sequencing the most valuable type-strain genomes for metagenomic binning, comparative biology and taxonomic classification.</title>
        <authorList>
            <person name="Goeker M."/>
        </authorList>
    </citation>
    <scope>NUCLEOTIDE SEQUENCE [LARGE SCALE GENOMIC DNA]</scope>
    <source>
        <strain evidence="2 3">DSM 27471</strain>
    </source>
</reference>
<name>A0A7W5H2B0_9PORP</name>
<dbReference type="InterPro" id="IPR043519">
    <property type="entry name" value="NT_sf"/>
</dbReference>
<dbReference type="AlphaFoldDB" id="A0A7W5H2B0"/>
<dbReference type="Gene3D" id="3.30.460.10">
    <property type="entry name" value="Beta Polymerase, domain 2"/>
    <property type="match status" value="1"/>
</dbReference>
<evidence type="ECO:0000313" key="3">
    <source>
        <dbReference type="Proteomes" id="UP000544222"/>
    </source>
</evidence>
<evidence type="ECO:0000259" key="1">
    <source>
        <dbReference type="Pfam" id="PF18765"/>
    </source>
</evidence>
<evidence type="ECO:0000313" key="2">
    <source>
        <dbReference type="EMBL" id="MBB3187232.1"/>
    </source>
</evidence>
<feature type="domain" description="Polymerase beta nucleotidyltransferase" evidence="1">
    <location>
        <begin position="25"/>
        <end position="102"/>
    </location>
</feature>
<protein>
    <submittedName>
        <fullName evidence="2">DNA polymerase sigma</fullName>
    </submittedName>
</protein>
<proteinExistence type="predicted"/>